<evidence type="ECO:0000259" key="4">
    <source>
        <dbReference type="PROSITE" id="PS50011"/>
    </source>
</evidence>
<dbReference type="GO" id="GO:0005524">
    <property type="term" value="F:ATP binding"/>
    <property type="evidence" value="ECO:0007669"/>
    <property type="project" value="UniProtKB-KW"/>
</dbReference>
<dbReference type="PROSITE" id="PS50011">
    <property type="entry name" value="PROTEIN_KINASE_DOM"/>
    <property type="match status" value="1"/>
</dbReference>
<dbReference type="InterPro" id="IPR011009">
    <property type="entry name" value="Kinase-like_dom_sf"/>
</dbReference>
<accession>A0A1R1PNJ3</accession>
<protein>
    <submittedName>
        <fullName evidence="5">Serine/threonine-protein kinase ssp1</fullName>
    </submittedName>
</protein>
<keyword evidence="1" id="KW-0547">Nucleotide-binding</keyword>
<reference evidence="6" key="1">
    <citation type="submission" date="2017-01" db="EMBL/GenBank/DDBJ databases">
        <authorList>
            <person name="Wang Y."/>
            <person name="White M."/>
            <person name="Kvist S."/>
            <person name="Moncalvo J.-M."/>
        </authorList>
    </citation>
    <scope>NUCLEOTIDE SEQUENCE [LARGE SCALE GENOMIC DNA]</scope>
    <source>
        <strain evidence="6">COL-18-3</strain>
    </source>
</reference>
<dbReference type="AlphaFoldDB" id="A0A1R1PNJ3"/>
<gene>
    <name evidence="5" type="ORF">AX774_g4041</name>
</gene>
<sequence length="408" mass="45589">MSKNGEVKLSDFGVSYIGPHKTTAESGGEDDAEIDEQEEMETDVDEKQDGYLQKVLSFNWGKLKRGSIVDMQAKLRGVKERAETFNGVDGKPVIWESSEEFDLSDTDEFMSSDSSSESDGELVIGRKPKFSLNESFSFGSEEQNSALRRHTVPENVTPAQDKPPVDTENGTLPVIFSSAPYVDDIEELEKTAGTPAFFAPELCCGEDEYSHYLTKYRCCQAKGSATYLFEESSTTADSHSDMDLKTVENTPEASQTDDQHHLRDSTRSAPRSTSRSHHEDAHITNAIDIWSMGVTLYSLAFGKLPFLGTNEYELFNIIPRKRVRFPNIPKNRSNNNLLNLISRMLDKDFHTRITIQQIKAHPWVTEDLSPQQLSAWLTPNTATSASVLPSSSGGFTTRFKSFIGFSIF</sequence>
<feature type="region of interest" description="Disordered" evidence="3">
    <location>
        <begin position="16"/>
        <end position="48"/>
    </location>
</feature>
<comment type="caution">
    <text evidence="5">The sequence shown here is derived from an EMBL/GenBank/DDBJ whole genome shotgun (WGS) entry which is preliminary data.</text>
</comment>
<evidence type="ECO:0000313" key="5">
    <source>
        <dbReference type="EMBL" id="OMH82472.1"/>
    </source>
</evidence>
<dbReference type="Gene3D" id="1.10.510.10">
    <property type="entry name" value="Transferase(Phosphotransferase) domain 1"/>
    <property type="match status" value="1"/>
</dbReference>
<dbReference type="Proteomes" id="UP000188320">
    <property type="component" value="Unassembled WGS sequence"/>
</dbReference>
<evidence type="ECO:0000256" key="1">
    <source>
        <dbReference type="ARBA" id="ARBA00022741"/>
    </source>
</evidence>
<organism evidence="5 6">
    <name type="scientific">Zancudomyces culisetae</name>
    <name type="common">Gut fungus</name>
    <name type="synonym">Smittium culisetae</name>
    <dbReference type="NCBI Taxonomy" id="1213189"/>
    <lineage>
        <taxon>Eukaryota</taxon>
        <taxon>Fungi</taxon>
        <taxon>Fungi incertae sedis</taxon>
        <taxon>Zoopagomycota</taxon>
        <taxon>Kickxellomycotina</taxon>
        <taxon>Harpellomycetes</taxon>
        <taxon>Harpellales</taxon>
        <taxon>Legeriomycetaceae</taxon>
        <taxon>Zancudomyces</taxon>
    </lineage>
</organism>
<keyword evidence="2" id="KW-0067">ATP-binding</keyword>
<dbReference type="GO" id="GO:0005737">
    <property type="term" value="C:cytoplasm"/>
    <property type="evidence" value="ECO:0007669"/>
    <property type="project" value="TreeGrafter"/>
</dbReference>
<dbReference type="SUPFAM" id="SSF56112">
    <property type="entry name" value="Protein kinase-like (PK-like)"/>
    <property type="match status" value="1"/>
</dbReference>
<keyword evidence="5" id="KW-0808">Transferase</keyword>
<dbReference type="GO" id="GO:0035556">
    <property type="term" value="P:intracellular signal transduction"/>
    <property type="evidence" value="ECO:0007669"/>
    <property type="project" value="TreeGrafter"/>
</dbReference>
<dbReference type="EMBL" id="LSSK01000657">
    <property type="protein sequence ID" value="OMH82472.1"/>
    <property type="molecule type" value="Genomic_DNA"/>
</dbReference>
<evidence type="ECO:0000256" key="3">
    <source>
        <dbReference type="SAM" id="MobiDB-lite"/>
    </source>
</evidence>
<feature type="region of interest" description="Disordered" evidence="3">
    <location>
        <begin position="142"/>
        <end position="169"/>
    </location>
</feature>
<proteinExistence type="predicted"/>
<dbReference type="PANTHER" id="PTHR24346:SF77">
    <property type="entry name" value="SERINE THREONINE PROTEIN KINASE"/>
    <property type="match status" value="1"/>
</dbReference>
<dbReference type="SMART" id="SM00220">
    <property type="entry name" value="S_TKc"/>
    <property type="match status" value="1"/>
</dbReference>
<keyword evidence="5" id="KW-0418">Kinase</keyword>
<evidence type="ECO:0000256" key="2">
    <source>
        <dbReference type="ARBA" id="ARBA00022840"/>
    </source>
</evidence>
<dbReference type="Pfam" id="PF00069">
    <property type="entry name" value="Pkinase"/>
    <property type="match status" value="1"/>
</dbReference>
<feature type="region of interest" description="Disordered" evidence="3">
    <location>
        <begin position="248"/>
        <end position="279"/>
    </location>
</feature>
<dbReference type="PANTHER" id="PTHR24346">
    <property type="entry name" value="MAP/MICROTUBULE AFFINITY-REGULATING KINASE"/>
    <property type="match status" value="1"/>
</dbReference>
<dbReference type="InterPro" id="IPR000719">
    <property type="entry name" value="Prot_kinase_dom"/>
</dbReference>
<dbReference type="OrthoDB" id="68483at2759"/>
<name>A0A1R1PNJ3_ZANCU</name>
<feature type="compositionally biased region" description="Basic and acidic residues" evidence="3">
    <location>
        <begin position="257"/>
        <end position="266"/>
    </location>
</feature>
<feature type="compositionally biased region" description="Acidic residues" evidence="3">
    <location>
        <begin position="27"/>
        <end position="46"/>
    </location>
</feature>
<feature type="domain" description="Protein kinase" evidence="4">
    <location>
        <begin position="1"/>
        <end position="364"/>
    </location>
</feature>
<dbReference type="GO" id="GO:0004674">
    <property type="term" value="F:protein serine/threonine kinase activity"/>
    <property type="evidence" value="ECO:0007669"/>
    <property type="project" value="TreeGrafter"/>
</dbReference>
<evidence type="ECO:0000313" key="6">
    <source>
        <dbReference type="Proteomes" id="UP000188320"/>
    </source>
</evidence>
<keyword evidence="6" id="KW-1185">Reference proteome</keyword>